<comment type="subcellular location">
    <subcellularLocation>
        <location evidence="4">Cytoplasm</location>
    </subcellularLocation>
    <subcellularLocation>
        <location evidence="4">Nucleus</location>
    </subcellularLocation>
</comment>
<protein>
    <recommendedName>
        <fullName evidence="4">Proteasome subunit beta</fullName>
    </recommendedName>
</protein>
<comment type="similarity">
    <text evidence="4">Belongs to the peptidase T1B family.</text>
</comment>
<keyword evidence="1 4" id="KW-0963">Cytoplasm</keyword>
<reference evidence="6" key="1">
    <citation type="journal article" date="2018" name="Nat. Microbiol.">
        <title>Leveraging single-cell genomics to expand the fungal tree of life.</title>
        <authorList>
            <person name="Ahrendt S.R."/>
            <person name="Quandt C.A."/>
            <person name="Ciobanu D."/>
            <person name="Clum A."/>
            <person name="Salamov A."/>
            <person name="Andreopoulos B."/>
            <person name="Cheng J.F."/>
            <person name="Woyke T."/>
            <person name="Pelin A."/>
            <person name="Henrissat B."/>
            <person name="Reynolds N.K."/>
            <person name="Benny G.L."/>
            <person name="Smith M.E."/>
            <person name="James T.Y."/>
            <person name="Grigoriev I.V."/>
        </authorList>
    </citation>
    <scope>NUCLEOTIDE SEQUENCE [LARGE SCALE GENOMIC DNA]</scope>
</reference>
<accession>A0A4P9Y4Q3</accession>
<dbReference type="PANTHER" id="PTHR32194:SF6">
    <property type="entry name" value="PROTEASOME SUBUNIT BETA"/>
    <property type="match status" value="1"/>
</dbReference>
<dbReference type="PANTHER" id="PTHR32194">
    <property type="entry name" value="METALLOPROTEASE TLDD"/>
    <property type="match status" value="1"/>
</dbReference>
<comment type="function">
    <text evidence="4">Non-catalytic component of the proteasome.</text>
</comment>
<dbReference type="InterPro" id="IPR016295">
    <property type="entry name" value="Proteasome_beta4"/>
</dbReference>
<organism evidence="5 6">
    <name type="scientific">Piptocephalis cylindrospora</name>
    <dbReference type="NCBI Taxonomy" id="1907219"/>
    <lineage>
        <taxon>Eukaryota</taxon>
        <taxon>Fungi</taxon>
        <taxon>Fungi incertae sedis</taxon>
        <taxon>Zoopagomycota</taxon>
        <taxon>Zoopagomycotina</taxon>
        <taxon>Zoopagomycetes</taxon>
        <taxon>Zoopagales</taxon>
        <taxon>Piptocephalidaceae</taxon>
        <taxon>Piptocephalis</taxon>
    </lineage>
</organism>
<evidence type="ECO:0000256" key="2">
    <source>
        <dbReference type="ARBA" id="ARBA00022942"/>
    </source>
</evidence>
<dbReference type="GO" id="GO:0005737">
    <property type="term" value="C:cytoplasm"/>
    <property type="evidence" value="ECO:0007669"/>
    <property type="project" value="UniProtKB-SubCell"/>
</dbReference>
<dbReference type="InterPro" id="IPR001353">
    <property type="entry name" value="Proteasome_sua/b"/>
</dbReference>
<dbReference type="PROSITE" id="PS51476">
    <property type="entry name" value="PROTEASOME_BETA_2"/>
    <property type="match status" value="1"/>
</dbReference>
<dbReference type="InterPro" id="IPR023333">
    <property type="entry name" value="Proteasome_suB-type"/>
</dbReference>
<dbReference type="SUPFAM" id="SSF56235">
    <property type="entry name" value="N-terminal nucleophile aminohydrolases (Ntn hydrolases)"/>
    <property type="match status" value="1"/>
</dbReference>
<evidence type="ECO:0000313" key="6">
    <source>
        <dbReference type="Proteomes" id="UP000267251"/>
    </source>
</evidence>
<dbReference type="InterPro" id="IPR029055">
    <property type="entry name" value="Ntn_hydrolases_N"/>
</dbReference>
<evidence type="ECO:0000256" key="4">
    <source>
        <dbReference type="PIRNR" id="PIRNR001213"/>
    </source>
</evidence>
<gene>
    <name evidence="5" type="ORF">BJ684DRAFT_9368</name>
</gene>
<name>A0A4P9Y4Q3_9FUNG</name>
<evidence type="ECO:0000313" key="5">
    <source>
        <dbReference type="EMBL" id="RKP13927.1"/>
    </source>
</evidence>
<dbReference type="Gene3D" id="3.60.20.10">
    <property type="entry name" value="Glutamine Phosphoribosylpyrophosphate, subunit 1, domain 1"/>
    <property type="match status" value="1"/>
</dbReference>
<dbReference type="FunFam" id="3.60.20.10:FF:000014">
    <property type="entry name" value="Proteasome subunit beta type-7"/>
    <property type="match status" value="1"/>
</dbReference>
<dbReference type="Pfam" id="PF00227">
    <property type="entry name" value="Proteasome"/>
    <property type="match status" value="1"/>
</dbReference>
<dbReference type="AlphaFoldDB" id="A0A4P9Y4Q3"/>
<sequence>MADLSSSPFYRQPLVTGTSVLGIKYKDGVMMAADCLASYGSLARFRDVERLFEVTNSTLIGTSGDISDLQYIKRQLERLIIREESNGDGHSLGTPQIYEYLCQVMYGRRSKMNPLWNSHVVGGMDEAGKPFLGFVNLQGTTYQSTTIATGFGAHLAQPILRKAVEGREHLVTEEEARKLLEDCMRVLFYRDARSMNKFQRATITSQGVTITEPYGIETEWAFAEGIRGYGAHQD</sequence>
<dbReference type="Proteomes" id="UP000267251">
    <property type="component" value="Unassembled WGS sequence"/>
</dbReference>
<dbReference type="GO" id="GO:0016787">
    <property type="term" value="F:hydrolase activity"/>
    <property type="evidence" value="ECO:0007669"/>
    <property type="project" value="UniProtKB-KW"/>
</dbReference>
<dbReference type="InterPro" id="IPR016050">
    <property type="entry name" value="Proteasome_bsu_CS"/>
</dbReference>
<dbReference type="GO" id="GO:0051603">
    <property type="term" value="P:proteolysis involved in protein catabolic process"/>
    <property type="evidence" value="ECO:0007669"/>
    <property type="project" value="InterPro"/>
</dbReference>
<dbReference type="OrthoDB" id="10248542at2759"/>
<keyword evidence="3 4" id="KW-0539">Nucleus</keyword>
<keyword evidence="5" id="KW-0378">Hydrolase</keyword>
<proteinExistence type="inferred from homology"/>
<keyword evidence="2 4" id="KW-0647">Proteasome</keyword>
<evidence type="ECO:0000256" key="3">
    <source>
        <dbReference type="ARBA" id="ARBA00023242"/>
    </source>
</evidence>
<evidence type="ECO:0000256" key="1">
    <source>
        <dbReference type="ARBA" id="ARBA00022490"/>
    </source>
</evidence>
<dbReference type="PIRSF" id="PIRSF001213">
    <property type="entry name" value="Psome_endopept_beta"/>
    <property type="match status" value="1"/>
</dbReference>
<dbReference type="PROSITE" id="PS00854">
    <property type="entry name" value="PROTEASOME_BETA_1"/>
    <property type="match status" value="1"/>
</dbReference>
<dbReference type="CDD" id="cd03760">
    <property type="entry name" value="proteasome_beta_type_4"/>
    <property type="match status" value="1"/>
</dbReference>
<dbReference type="GO" id="GO:0005634">
    <property type="term" value="C:nucleus"/>
    <property type="evidence" value="ECO:0007669"/>
    <property type="project" value="UniProtKB-SubCell"/>
</dbReference>
<keyword evidence="6" id="KW-1185">Reference proteome</keyword>
<dbReference type="EMBL" id="KZ987918">
    <property type="protein sequence ID" value="RKP13927.1"/>
    <property type="molecule type" value="Genomic_DNA"/>
</dbReference>
<dbReference type="GO" id="GO:0019774">
    <property type="term" value="C:proteasome core complex, beta-subunit complex"/>
    <property type="evidence" value="ECO:0007669"/>
    <property type="project" value="UniProtKB-UniRule"/>
</dbReference>